<name>A0ABY4EN94_9BACI</name>
<dbReference type="EMBL" id="CP095073">
    <property type="protein sequence ID" value="UOQ45664.1"/>
    <property type="molecule type" value="Genomic_DNA"/>
</dbReference>
<gene>
    <name evidence="3" type="ORF">MUN89_06940</name>
</gene>
<dbReference type="InterPro" id="IPR009045">
    <property type="entry name" value="Zn_M74/Hedgehog-like"/>
</dbReference>
<feature type="domain" description="Peptidoglycan binding-like" evidence="1">
    <location>
        <begin position="170"/>
        <end position="227"/>
    </location>
</feature>
<dbReference type="Gene3D" id="3.30.1380.10">
    <property type="match status" value="1"/>
</dbReference>
<evidence type="ECO:0000259" key="2">
    <source>
        <dbReference type="Pfam" id="PF13539"/>
    </source>
</evidence>
<evidence type="ECO:0000313" key="4">
    <source>
        <dbReference type="Proteomes" id="UP000831787"/>
    </source>
</evidence>
<dbReference type="Proteomes" id="UP000831787">
    <property type="component" value="Chromosome"/>
</dbReference>
<dbReference type="Gene3D" id="1.10.101.10">
    <property type="entry name" value="PGBD-like superfamily/PGBD"/>
    <property type="match status" value="2"/>
</dbReference>
<evidence type="ECO:0000259" key="1">
    <source>
        <dbReference type="Pfam" id="PF01471"/>
    </source>
</evidence>
<dbReference type="InterPro" id="IPR036365">
    <property type="entry name" value="PGBD-like_sf"/>
</dbReference>
<protein>
    <submittedName>
        <fullName evidence="3">Peptidoglycan-binding protein</fullName>
    </submittedName>
</protein>
<evidence type="ECO:0000313" key="3">
    <source>
        <dbReference type="EMBL" id="UOQ45664.1"/>
    </source>
</evidence>
<reference evidence="3 4" key="1">
    <citation type="submission" date="2022-04" db="EMBL/GenBank/DDBJ databases">
        <title>Halobacillus sp. isolated from saltern.</title>
        <authorList>
            <person name="Won M."/>
            <person name="Lee C.-M."/>
            <person name="Woen H.-Y."/>
            <person name="Kwon S.-W."/>
        </authorList>
    </citation>
    <scope>NUCLEOTIDE SEQUENCE [LARGE SCALE GENOMIC DNA]</scope>
    <source>
        <strain evidence="3 4">SSBR10-3</strain>
    </source>
</reference>
<dbReference type="RefSeq" id="WP_244712476.1">
    <property type="nucleotide sequence ID" value="NZ_CP095073.1"/>
</dbReference>
<dbReference type="InterPro" id="IPR002477">
    <property type="entry name" value="Peptidoglycan-bd-like"/>
</dbReference>
<dbReference type="SUPFAM" id="SSF47090">
    <property type="entry name" value="PGBD-like"/>
    <property type="match status" value="2"/>
</dbReference>
<dbReference type="InterPro" id="IPR039561">
    <property type="entry name" value="Peptidase_M15C"/>
</dbReference>
<dbReference type="Pfam" id="PF01471">
    <property type="entry name" value="PG_binding_1"/>
    <property type="match status" value="2"/>
</dbReference>
<feature type="domain" description="Peptidoglycan binding-like" evidence="1">
    <location>
        <begin position="267"/>
        <end position="303"/>
    </location>
</feature>
<keyword evidence="4" id="KW-1185">Reference proteome</keyword>
<dbReference type="CDD" id="cd14845">
    <property type="entry name" value="L-Ala-D-Glu_peptidase_like"/>
    <property type="match status" value="1"/>
</dbReference>
<dbReference type="Pfam" id="PF13539">
    <property type="entry name" value="Peptidase_M15_4"/>
    <property type="match status" value="1"/>
</dbReference>
<proteinExistence type="predicted"/>
<accession>A0ABY4EN94</accession>
<sequence length="304" mass="34109">MVSRQVLIEHSLRNIGEVTTEVKEKVVKIIELAYKEKIYVQFSSGYRSMEEQAKLYGQGRPGYTWQGRTYGHSGKIVTNAKPGQSIHNYGLAVDYFIVSDDGTKAFWKVDKRWRRVAEIAKTLGFVWGGEWKSFKDYPHLELTRGRSWQEMKAGKSSGKDIGLLERGSEGKAVKELQNDLCKLGYQLNKWGCDGVFGEETARAVQQFQAAYQLETDGIAGEVTRRKLAEVISLRQGIQAVIPYPGFPIKSGSKGINVKRIQRAVHVTPDGVYGAATTAAVKEYQKRHNLEVDGVVGPLTWNVMF</sequence>
<dbReference type="SUPFAM" id="SSF55166">
    <property type="entry name" value="Hedgehog/DD-peptidase"/>
    <property type="match status" value="1"/>
</dbReference>
<organism evidence="3 4">
    <name type="scientific">Halobacillus salinarum</name>
    <dbReference type="NCBI Taxonomy" id="2932257"/>
    <lineage>
        <taxon>Bacteria</taxon>
        <taxon>Bacillati</taxon>
        <taxon>Bacillota</taxon>
        <taxon>Bacilli</taxon>
        <taxon>Bacillales</taxon>
        <taxon>Bacillaceae</taxon>
        <taxon>Halobacillus</taxon>
    </lineage>
</organism>
<dbReference type="InterPro" id="IPR036366">
    <property type="entry name" value="PGBDSf"/>
</dbReference>
<feature type="domain" description="Peptidase M15C" evidence="2">
    <location>
        <begin position="80"/>
        <end position="142"/>
    </location>
</feature>